<reference evidence="2 3" key="1">
    <citation type="journal article" date="2023" name="Mol. Ecol. Resour.">
        <title>Chromosome-level genome assembly of a triploid poplar Populus alba 'Berolinensis'.</title>
        <authorList>
            <person name="Chen S."/>
            <person name="Yu Y."/>
            <person name="Wang X."/>
            <person name="Wang S."/>
            <person name="Zhang T."/>
            <person name="Zhou Y."/>
            <person name="He R."/>
            <person name="Meng N."/>
            <person name="Wang Y."/>
            <person name="Liu W."/>
            <person name="Liu Z."/>
            <person name="Liu J."/>
            <person name="Guo Q."/>
            <person name="Huang H."/>
            <person name="Sederoff R.R."/>
            <person name="Wang G."/>
            <person name="Qu G."/>
            <person name="Chen S."/>
        </authorList>
    </citation>
    <scope>NUCLEOTIDE SEQUENCE [LARGE SCALE GENOMIC DNA]</scope>
    <source>
        <strain evidence="2">SC-2020</strain>
    </source>
</reference>
<evidence type="ECO:0000313" key="3">
    <source>
        <dbReference type="Proteomes" id="UP001164929"/>
    </source>
</evidence>
<dbReference type="AlphaFoldDB" id="A0AAD6W618"/>
<dbReference type="PROSITE" id="PS50873">
    <property type="entry name" value="PEROXIDASE_4"/>
    <property type="match status" value="1"/>
</dbReference>
<gene>
    <name evidence="2" type="ORF">NC653_011188</name>
</gene>
<dbReference type="GO" id="GO:0006979">
    <property type="term" value="P:response to oxidative stress"/>
    <property type="evidence" value="ECO:0007669"/>
    <property type="project" value="InterPro"/>
</dbReference>
<feature type="domain" description="Plant heme peroxidase family profile" evidence="1">
    <location>
        <begin position="1"/>
        <end position="148"/>
    </location>
</feature>
<dbReference type="Gene3D" id="1.10.420.10">
    <property type="entry name" value="Peroxidase, domain 2"/>
    <property type="match status" value="1"/>
</dbReference>
<dbReference type="Gene3D" id="1.10.520.10">
    <property type="match status" value="1"/>
</dbReference>
<dbReference type="EMBL" id="JAQIZT010000004">
    <property type="protein sequence ID" value="KAJ7000653.1"/>
    <property type="molecule type" value="Genomic_DNA"/>
</dbReference>
<dbReference type="GO" id="GO:0020037">
    <property type="term" value="F:heme binding"/>
    <property type="evidence" value="ECO:0007669"/>
    <property type="project" value="InterPro"/>
</dbReference>
<evidence type="ECO:0000259" key="1">
    <source>
        <dbReference type="PROSITE" id="PS50873"/>
    </source>
</evidence>
<dbReference type="Proteomes" id="UP001164929">
    <property type="component" value="Chromosome 4"/>
</dbReference>
<protein>
    <recommendedName>
        <fullName evidence="1">Plant heme peroxidase family profile domain-containing protein</fullName>
    </recommendedName>
</protein>
<comment type="caution">
    <text evidence="2">The sequence shown here is derived from an EMBL/GenBank/DDBJ whole genome shotgun (WGS) entry which is preliminary data.</text>
</comment>
<name>A0AAD6W618_9ROSI</name>
<proteinExistence type="predicted"/>
<dbReference type="InterPro" id="IPR002016">
    <property type="entry name" value="Haem_peroxidase"/>
</dbReference>
<dbReference type="GO" id="GO:0004601">
    <property type="term" value="F:peroxidase activity"/>
    <property type="evidence" value="ECO:0007669"/>
    <property type="project" value="InterPro"/>
</dbReference>
<evidence type="ECO:0000313" key="2">
    <source>
        <dbReference type="EMBL" id="KAJ7000653.1"/>
    </source>
</evidence>
<dbReference type="SUPFAM" id="SSF48113">
    <property type="entry name" value="Heme-dependent peroxidases"/>
    <property type="match status" value="1"/>
</dbReference>
<accession>A0AAD6W618</accession>
<dbReference type="InterPro" id="IPR010255">
    <property type="entry name" value="Haem_peroxidase_sf"/>
</dbReference>
<sequence length="208" mass="23370">MLEGLKKTLCPRGVITVCWSSSYRSRREHRLGFTLRSQFASGFQFSPGVMGGACVSFTQKEWDPDLLKGKGTLVCRNVAATRKSGLILEVLSSGLYVFSAIDFAIHFQGMFDKTAFFDSFAQSMIKIGNLSPLTGSNGEIRADCKRVNEGLRKFYAMRWKNYAFLSSFSAFFPQIQRVLELYNKKGGIFSGSEQTSELNFESSSRLMY</sequence>
<keyword evidence="3" id="KW-1185">Reference proteome</keyword>
<organism evidence="2 3">
    <name type="scientific">Populus alba x Populus x berolinensis</name>
    <dbReference type="NCBI Taxonomy" id="444605"/>
    <lineage>
        <taxon>Eukaryota</taxon>
        <taxon>Viridiplantae</taxon>
        <taxon>Streptophyta</taxon>
        <taxon>Embryophyta</taxon>
        <taxon>Tracheophyta</taxon>
        <taxon>Spermatophyta</taxon>
        <taxon>Magnoliopsida</taxon>
        <taxon>eudicotyledons</taxon>
        <taxon>Gunneridae</taxon>
        <taxon>Pentapetalae</taxon>
        <taxon>rosids</taxon>
        <taxon>fabids</taxon>
        <taxon>Malpighiales</taxon>
        <taxon>Salicaceae</taxon>
        <taxon>Saliceae</taxon>
        <taxon>Populus</taxon>
    </lineage>
</organism>